<dbReference type="PANTHER" id="PTHR13430">
    <property type="match status" value="1"/>
</dbReference>
<feature type="region of interest" description="Disordered" evidence="4">
    <location>
        <begin position="259"/>
        <end position="352"/>
    </location>
</feature>
<evidence type="ECO:0000313" key="7">
    <source>
        <dbReference type="Proteomes" id="UP001194468"/>
    </source>
</evidence>
<evidence type="ECO:0000256" key="3">
    <source>
        <dbReference type="RuleBase" id="RU361214"/>
    </source>
</evidence>
<feature type="compositionally biased region" description="Polar residues" evidence="4">
    <location>
        <begin position="301"/>
        <end position="313"/>
    </location>
</feature>
<dbReference type="GO" id="GO:0034497">
    <property type="term" value="P:protein localization to phagophore assembly site"/>
    <property type="evidence" value="ECO:0007669"/>
    <property type="project" value="TreeGrafter"/>
</dbReference>
<feature type="compositionally biased region" description="Polar residues" evidence="4">
    <location>
        <begin position="278"/>
        <end position="291"/>
    </location>
</feature>
<keyword evidence="7" id="KW-1185">Reference proteome</keyword>
<dbReference type="Pfam" id="PF10033">
    <property type="entry name" value="ATG13"/>
    <property type="match status" value="1"/>
</dbReference>
<evidence type="ECO:0000256" key="2">
    <source>
        <dbReference type="ARBA" id="ARBA00023006"/>
    </source>
</evidence>
<dbReference type="AlphaFoldDB" id="A0AAD4GD79"/>
<feature type="region of interest" description="Disordered" evidence="4">
    <location>
        <begin position="677"/>
        <end position="781"/>
    </location>
</feature>
<feature type="compositionally biased region" description="Low complexity" evidence="4">
    <location>
        <begin position="692"/>
        <end position="703"/>
    </location>
</feature>
<protein>
    <recommendedName>
        <fullName evidence="3">Autophagy-related protein 13</fullName>
    </recommendedName>
</protein>
<proteinExistence type="inferred from homology"/>
<feature type="compositionally biased region" description="Polar residues" evidence="4">
    <location>
        <begin position="320"/>
        <end position="348"/>
    </location>
</feature>
<evidence type="ECO:0000256" key="4">
    <source>
        <dbReference type="SAM" id="MobiDB-lite"/>
    </source>
</evidence>
<feature type="compositionally biased region" description="Gly residues" evidence="4">
    <location>
        <begin position="614"/>
        <end position="626"/>
    </location>
</feature>
<feature type="region of interest" description="Disordered" evidence="4">
    <location>
        <begin position="571"/>
        <end position="665"/>
    </location>
</feature>
<reference evidence="6" key="2">
    <citation type="journal article" date="2020" name="Nat. Commun.">
        <title>Large-scale genome sequencing of mycorrhizal fungi provides insights into the early evolution of symbiotic traits.</title>
        <authorList>
            <person name="Miyauchi S."/>
            <person name="Kiss E."/>
            <person name="Kuo A."/>
            <person name="Drula E."/>
            <person name="Kohler A."/>
            <person name="Sanchez-Garcia M."/>
            <person name="Morin E."/>
            <person name="Andreopoulos B."/>
            <person name="Barry K.W."/>
            <person name="Bonito G."/>
            <person name="Buee M."/>
            <person name="Carver A."/>
            <person name="Chen C."/>
            <person name="Cichocki N."/>
            <person name="Clum A."/>
            <person name="Culley D."/>
            <person name="Crous P.W."/>
            <person name="Fauchery L."/>
            <person name="Girlanda M."/>
            <person name="Hayes R.D."/>
            <person name="Keri Z."/>
            <person name="LaButti K."/>
            <person name="Lipzen A."/>
            <person name="Lombard V."/>
            <person name="Magnuson J."/>
            <person name="Maillard F."/>
            <person name="Murat C."/>
            <person name="Nolan M."/>
            <person name="Ohm R.A."/>
            <person name="Pangilinan J."/>
            <person name="Pereira M.F."/>
            <person name="Perotto S."/>
            <person name="Peter M."/>
            <person name="Pfister S."/>
            <person name="Riley R."/>
            <person name="Sitrit Y."/>
            <person name="Stielow J.B."/>
            <person name="Szollosi G."/>
            <person name="Zifcakova L."/>
            <person name="Stursova M."/>
            <person name="Spatafora J.W."/>
            <person name="Tedersoo L."/>
            <person name="Vaario L.M."/>
            <person name="Yamada A."/>
            <person name="Yan M."/>
            <person name="Wang P."/>
            <person name="Xu J."/>
            <person name="Bruns T."/>
            <person name="Baldrian P."/>
            <person name="Vilgalys R."/>
            <person name="Dunand C."/>
            <person name="Henrissat B."/>
            <person name="Grigoriev I.V."/>
            <person name="Hibbett D."/>
            <person name="Nagy L.G."/>
            <person name="Martin F.M."/>
        </authorList>
    </citation>
    <scope>NUCLEOTIDE SEQUENCE</scope>
    <source>
        <strain evidence="6">BED1</strain>
    </source>
</reference>
<dbReference type="GO" id="GO:1990316">
    <property type="term" value="C:Atg1/ULK1 kinase complex"/>
    <property type="evidence" value="ECO:0007669"/>
    <property type="project" value="InterPro"/>
</dbReference>
<gene>
    <name evidence="6" type="ORF">L210DRAFT_3505708</name>
</gene>
<organism evidence="6 7">
    <name type="scientific">Boletus edulis BED1</name>
    <dbReference type="NCBI Taxonomy" id="1328754"/>
    <lineage>
        <taxon>Eukaryota</taxon>
        <taxon>Fungi</taxon>
        <taxon>Dikarya</taxon>
        <taxon>Basidiomycota</taxon>
        <taxon>Agaricomycotina</taxon>
        <taxon>Agaricomycetes</taxon>
        <taxon>Agaricomycetidae</taxon>
        <taxon>Boletales</taxon>
        <taxon>Boletineae</taxon>
        <taxon>Boletaceae</taxon>
        <taxon>Boletoideae</taxon>
        <taxon>Boletus</taxon>
    </lineage>
</organism>
<comment type="similarity">
    <text evidence="1 3">Belongs to the ATG13 family. Fungi subfamily.</text>
</comment>
<evidence type="ECO:0000256" key="1">
    <source>
        <dbReference type="ARBA" id="ARBA00005246"/>
    </source>
</evidence>
<reference evidence="6" key="1">
    <citation type="submission" date="2019-10" db="EMBL/GenBank/DDBJ databases">
        <authorList>
            <consortium name="DOE Joint Genome Institute"/>
            <person name="Kuo A."/>
            <person name="Miyauchi S."/>
            <person name="Kiss E."/>
            <person name="Drula E."/>
            <person name="Kohler A."/>
            <person name="Sanchez-Garcia M."/>
            <person name="Andreopoulos B."/>
            <person name="Barry K.W."/>
            <person name="Bonito G."/>
            <person name="Buee M."/>
            <person name="Carver A."/>
            <person name="Chen C."/>
            <person name="Cichocki N."/>
            <person name="Clum A."/>
            <person name="Culley D."/>
            <person name="Crous P.W."/>
            <person name="Fauchery L."/>
            <person name="Girlanda M."/>
            <person name="Hayes R."/>
            <person name="Keri Z."/>
            <person name="LaButti K."/>
            <person name="Lipzen A."/>
            <person name="Lombard V."/>
            <person name="Magnuson J."/>
            <person name="Maillard F."/>
            <person name="Morin E."/>
            <person name="Murat C."/>
            <person name="Nolan M."/>
            <person name="Ohm R."/>
            <person name="Pangilinan J."/>
            <person name="Pereira M."/>
            <person name="Perotto S."/>
            <person name="Peter M."/>
            <person name="Riley R."/>
            <person name="Sitrit Y."/>
            <person name="Stielow B."/>
            <person name="Szollosi G."/>
            <person name="Zifcakova L."/>
            <person name="Stursova M."/>
            <person name="Spatafora J.W."/>
            <person name="Tedersoo L."/>
            <person name="Vaario L.-M."/>
            <person name="Yamada A."/>
            <person name="Yan M."/>
            <person name="Wang P."/>
            <person name="Xu J."/>
            <person name="Bruns T."/>
            <person name="Baldrian P."/>
            <person name="Vilgalys R."/>
            <person name="Henrissat B."/>
            <person name="Grigoriev I.V."/>
            <person name="Hibbett D."/>
            <person name="Nagy L.G."/>
            <person name="Martin F.M."/>
        </authorList>
    </citation>
    <scope>NUCLEOTIDE SEQUENCE</scope>
    <source>
        <strain evidence="6">BED1</strain>
    </source>
</reference>
<dbReference type="InterPro" id="IPR018731">
    <property type="entry name" value="Atg13_N"/>
</dbReference>
<feature type="compositionally biased region" description="Polar residues" evidence="4">
    <location>
        <begin position="507"/>
        <end position="517"/>
    </location>
</feature>
<dbReference type="PANTHER" id="PTHR13430:SF4">
    <property type="entry name" value="AUTOPHAGY-RELATED PROTEIN 13"/>
    <property type="match status" value="1"/>
</dbReference>
<dbReference type="Proteomes" id="UP001194468">
    <property type="component" value="Unassembled WGS sequence"/>
</dbReference>
<dbReference type="InterPro" id="IPR040182">
    <property type="entry name" value="ATG13"/>
</dbReference>
<evidence type="ECO:0000313" key="6">
    <source>
        <dbReference type="EMBL" id="KAF8436491.1"/>
    </source>
</evidence>
<dbReference type="GO" id="GO:0000407">
    <property type="term" value="C:phagophore assembly site"/>
    <property type="evidence" value="ECO:0007669"/>
    <property type="project" value="TreeGrafter"/>
</dbReference>
<feature type="region of interest" description="Disordered" evidence="4">
    <location>
        <begin position="391"/>
        <end position="550"/>
    </location>
</feature>
<feature type="compositionally biased region" description="Low complexity" evidence="4">
    <location>
        <begin position="732"/>
        <end position="751"/>
    </location>
</feature>
<dbReference type="EMBL" id="WHUW01000021">
    <property type="protein sequence ID" value="KAF8436491.1"/>
    <property type="molecule type" value="Genomic_DNA"/>
</dbReference>
<feature type="compositionally biased region" description="Gly residues" evidence="4">
    <location>
        <begin position="529"/>
        <end position="539"/>
    </location>
</feature>
<name>A0AAD4GD79_BOLED</name>
<feature type="compositionally biased region" description="Low complexity" evidence="4">
    <location>
        <begin position="604"/>
        <end position="613"/>
    </location>
</feature>
<feature type="domain" description="Autophagy-related protein 13 N-terminal" evidence="5">
    <location>
        <begin position="13"/>
        <end position="236"/>
    </location>
</feature>
<comment type="caution">
    <text evidence="6">The sequence shown here is derived from an EMBL/GenBank/DDBJ whole genome shotgun (WGS) entry which is preliminary data.</text>
</comment>
<sequence length="781" mass="82346">MSNDIQKADQIAHRFYTKLCLVVSNARTTVEPRSQGKADKWFNLETPDSDIFKDHLRIYRAVSYSPSPPPFELQVLLSVPELTNNQVLVYLAPDSSRVRMDPTPQHILLENWLLTFSPTPTSPQHSVEPGDVAPSTIYKHGIPLFRSLFSLLRILPSWKLFRKLRRRMSTPYRNGNLTIQLRIKSLKNDPTDVLDFDSSPAPNTPPLPYETHAFPFIPHPMGTLSLTAKYLTSPNFQLDELESLLSSRFLSLDEGPDFTPTLVKNQQRDSMPGLPGSLRTSLPKSPPSSIAGQFVLPPPHSRTNSLPGSQSPRSAALPMSRTSTNMATAGSTSALSVTSSRPEGSTVWSKEDGAPVTGVAARIRKESTSFTGKSSLVGAFRLDLPSAPGPLPIRRPNINHVHPFKSSTLSSGSPSIHSPSPSLRQPSPLASGVALPSLPSRPTQTSPNSSRVPPSPIGVNRPSPPFAASSLGDRRSLASAEGEDSSPRLPPRKRYSSSFGHRYATSGGATSDGSPGSITGAERKDGERSGGNGTAGGGSTPAFLGSTTDDDDISIFVQEIDARKPLASVAARQPLSSPPDGLAGGAASPVALGRRDIPEPFDPAASPQSTSASGSGGTGAGLGLGLVAGERPRHSSGRMSASDDESKRSSTSMGPMLTREAEVDEKLRHMHEVFLASLEGLGSGSSRRRDNASGQSGSESASGVVRGEDPAPVSRPSSRDGGGRGGGGGLGVVLPSGLGRERSSGSVRSVSAMEVGSGGRQVGLSGRLDAEGDSPRRSYGE</sequence>
<dbReference type="GO" id="GO:0000423">
    <property type="term" value="P:mitophagy"/>
    <property type="evidence" value="ECO:0007669"/>
    <property type="project" value="TreeGrafter"/>
</dbReference>
<keyword evidence="2 3" id="KW-0072">Autophagy</keyword>
<accession>A0AAD4GD79</accession>
<dbReference type="GO" id="GO:0034727">
    <property type="term" value="P:piecemeal microautophagy of the nucleus"/>
    <property type="evidence" value="ECO:0007669"/>
    <property type="project" value="TreeGrafter"/>
</dbReference>
<dbReference type="Gene3D" id="3.30.900.10">
    <property type="entry name" value="HORMA domain"/>
    <property type="match status" value="1"/>
</dbReference>
<dbReference type="GO" id="GO:0005829">
    <property type="term" value="C:cytosol"/>
    <property type="evidence" value="ECO:0007669"/>
    <property type="project" value="TreeGrafter"/>
</dbReference>
<feature type="compositionally biased region" description="Low complexity" evidence="4">
    <location>
        <begin position="404"/>
        <end position="431"/>
    </location>
</feature>
<feature type="compositionally biased region" description="Polar residues" evidence="4">
    <location>
        <begin position="440"/>
        <end position="452"/>
    </location>
</feature>
<dbReference type="InterPro" id="IPR036570">
    <property type="entry name" value="HORMA_dom_sf"/>
</dbReference>
<evidence type="ECO:0000259" key="5">
    <source>
        <dbReference type="Pfam" id="PF10033"/>
    </source>
</evidence>
<feature type="compositionally biased region" description="Basic and acidic residues" evidence="4">
    <location>
        <begin position="768"/>
        <end position="781"/>
    </location>
</feature>